<proteinExistence type="inferred from homology"/>
<reference evidence="7 8" key="1">
    <citation type="submission" date="2019-08" db="EMBL/GenBank/DDBJ databases">
        <title>In-depth cultivation of the pig gut microbiome towards novel bacterial diversity and tailored functional studies.</title>
        <authorList>
            <person name="Wylensek D."/>
            <person name="Hitch T.C.A."/>
            <person name="Clavel T."/>
        </authorList>
    </citation>
    <scope>NUCLEOTIDE SEQUENCE [LARGE SCALE GENOMIC DNA]</scope>
    <source>
        <strain evidence="7 8">WCA-SAB-591-4A-A</strain>
    </source>
</reference>
<evidence type="ECO:0000313" key="8">
    <source>
        <dbReference type="Proteomes" id="UP000440713"/>
    </source>
</evidence>
<dbReference type="InterPro" id="IPR006139">
    <property type="entry name" value="D-isomer_2_OHA_DH_cat_dom"/>
</dbReference>
<dbReference type="Pfam" id="PF00389">
    <property type="entry name" value="2-Hacid_dh"/>
    <property type="match status" value="1"/>
</dbReference>
<evidence type="ECO:0000256" key="4">
    <source>
        <dbReference type="RuleBase" id="RU003719"/>
    </source>
</evidence>
<dbReference type="InterPro" id="IPR036291">
    <property type="entry name" value="NAD(P)-bd_dom_sf"/>
</dbReference>
<dbReference type="InterPro" id="IPR006140">
    <property type="entry name" value="D-isomer_DH_NAD-bd"/>
</dbReference>
<evidence type="ECO:0000256" key="2">
    <source>
        <dbReference type="ARBA" id="ARBA00023002"/>
    </source>
</evidence>
<keyword evidence="8" id="KW-1185">Reference proteome</keyword>
<evidence type="ECO:0000259" key="5">
    <source>
        <dbReference type="Pfam" id="PF00389"/>
    </source>
</evidence>
<name>A0A6N7XHM3_9FIRM</name>
<feature type="domain" description="D-isomer specific 2-hydroxyacid dehydrogenase NAD-binding" evidence="6">
    <location>
        <begin position="111"/>
        <end position="280"/>
    </location>
</feature>
<dbReference type="PANTHER" id="PTHR42938:SF9">
    <property type="entry name" value="FORMATE DEHYDROGENASE 1"/>
    <property type="match status" value="1"/>
</dbReference>
<dbReference type="Gene3D" id="3.40.50.720">
    <property type="entry name" value="NAD(P)-binding Rossmann-like Domain"/>
    <property type="match status" value="2"/>
</dbReference>
<organism evidence="7 8">
    <name type="scientific">Peptostreptococcus porci</name>
    <dbReference type="NCBI Taxonomy" id="2652282"/>
    <lineage>
        <taxon>Bacteria</taxon>
        <taxon>Bacillati</taxon>
        <taxon>Bacillota</taxon>
        <taxon>Clostridia</taxon>
        <taxon>Peptostreptococcales</taxon>
        <taxon>Peptostreptococcaceae</taxon>
        <taxon>Peptostreptococcus</taxon>
    </lineage>
</organism>
<dbReference type="PANTHER" id="PTHR42938">
    <property type="entry name" value="FORMATE DEHYDROGENASE 1"/>
    <property type="match status" value="1"/>
</dbReference>
<dbReference type="RefSeq" id="WP_154538020.1">
    <property type="nucleotide sequence ID" value="NZ_VUNE01000003.1"/>
</dbReference>
<accession>A0A6N7XHM3</accession>
<dbReference type="GO" id="GO:0051287">
    <property type="term" value="F:NAD binding"/>
    <property type="evidence" value="ECO:0007669"/>
    <property type="project" value="InterPro"/>
</dbReference>
<dbReference type="GO" id="GO:0004617">
    <property type="term" value="F:phosphoglycerate dehydrogenase activity"/>
    <property type="evidence" value="ECO:0007669"/>
    <property type="project" value="UniProtKB-ARBA"/>
</dbReference>
<evidence type="ECO:0000256" key="1">
    <source>
        <dbReference type="ARBA" id="ARBA00005854"/>
    </source>
</evidence>
<dbReference type="AlphaFoldDB" id="A0A6N7XHM3"/>
<dbReference type="Proteomes" id="UP000440713">
    <property type="component" value="Unassembled WGS sequence"/>
</dbReference>
<dbReference type="GO" id="GO:0006564">
    <property type="term" value="P:L-serine biosynthetic process"/>
    <property type="evidence" value="ECO:0007669"/>
    <property type="project" value="UniProtKB-ARBA"/>
</dbReference>
<dbReference type="SUPFAM" id="SSF51735">
    <property type="entry name" value="NAD(P)-binding Rossmann-fold domains"/>
    <property type="match status" value="1"/>
</dbReference>
<feature type="domain" description="D-isomer specific 2-hydroxyacid dehydrogenase catalytic" evidence="5">
    <location>
        <begin position="5"/>
        <end position="303"/>
    </location>
</feature>
<gene>
    <name evidence="7" type="ORF">FYJ71_06635</name>
</gene>
<dbReference type="EMBL" id="VUNE01000003">
    <property type="protein sequence ID" value="MST62639.1"/>
    <property type="molecule type" value="Genomic_DNA"/>
</dbReference>
<dbReference type="GO" id="GO:0047545">
    <property type="term" value="F:(S)-2-hydroxyglutarate dehydrogenase activity"/>
    <property type="evidence" value="ECO:0007669"/>
    <property type="project" value="UniProtKB-ARBA"/>
</dbReference>
<protein>
    <submittedName>
        <fullName evidence="7">3-phosphoglycerate dehydrogenase</fullName>
    </submittedName>
</protein>
<dbReference type="PROSITE" id="PS00671">
    <property type="entry name" value="D_2_HYDROXYACID_DH_3"/>
    <property type="match status" value="1"/>
</dbReference>
<keyword evidence="3" id="KW-0520">NAD</keyword>
<evidence type="ECO:0000313" key="7">
    <source>
        <dbReference type="EMBL" id="MST62639.1"/>
    </source>
</evidence>
<keyword evidence="2 4" id="KW-0560">Oxidoreductase</keyword>
<dbReference type="CDD" id="cd05303">
    <property type="entry name" value="PGDH_2"/>
    <property type="match status" value="1"/>
</dbReference>
<dbReference type="Pfam" id="PF02826">
    <property type="entry name" value="2-Hacid_dh_C"/>
    <property type="match status" value="1"/>
</dbReference>
<evidence type="ECO:0000259" key="6">
    <source>
        <dbReference type="Pfam" id="PF02826"/>
    </source>
</evidence>
<evidence type="ECO:0000256" key="3">
    <source>
        <dbReference type="ARBA" id="ARBA00023027"/>
    </source>
</evidence>
<dbReference type="InterPro" id="IPR029753">
    <property type="entry name" value="D-isomer_DH_CS"/>
</dbReference>
<comment type="similarity">
    <text evidence="1 4">Belongs to the D-isomer specific 2-hydroxyacid dehydrogenase family.</text>
</comment>
<sequence length="312" mass="34694">MKKILITDGMDINAVNNLMEMGYDVEQRFYDEEELKEKIKNIDVIVVRSATKIRENIIDEAAKTGRLKLIIRGGVGLDNIDVEYARNRGIVVRNTPFASANAVAELVLCEMLVLARNVKIANLKLGEGIWDKKNLKGSEINGKTLGLVGFGNIARALADKAHKLGMDIIYTDIVRCEEKEDIFKFATFEEILKNADYITVHTPLTADTKYMFNENCFDMMKDTAFFINCARGGIVEENDLLRAIDAGSIAGAALDCFENEPLPLRELITNPKVTVTPHIGASTEEAQARIAEEIVTIIEDYFQINNVVGGVM</sequence>
<dbReference type="SUPFAM" id="SSF52283">
    <property type="entry name" value="Formate/glycerate dehydrogenase catalytic domain-like"/>
    <property type="match status" value="1"/>
</dbReference>
<comment type="caution">
    <text evidence="7">The sequence shown here is derived from an EMBL/GenBank/DDBJ whole genome shotgun (WGS) entry which is preliminary data.</text>
</comment>
<dbReference type="FunFam" id="3.40.50.720:FF:000041">
    <property type="entry name" value="D-3-phosphoglycerate dehydrogenase"/>
    <property type="match status" value="1"/>
</dbReference>